<dbReference type="InterPro" id="IPR029016">
    <property type="entry name" value="GAF-like_dom_sf"/>
</dbReference>
<organism evidence="1 2">
    <name type="scientific">Sphingomonas vulcanisoli</name>
    <dbReference type="NCBI Taxonomy" id="1658060"/>
    <lineage>
        <taxon>Bacteria</taxon>
        <taxon>Pseudomonadati</taxon>
        <taxon>Pseudomonadota</taxon>
        <taxon>Alphaproteobacteria</taxon>
        <taxon>Sphingomonadales</taxon>
        <taxon>Sphingomonadaceae</taxon>
        <taxon>Sphingomonas</taxon>
    </lineage>
</organism>
<sequence length="174" mass="18295">MLSSDPRPAVPAFDADLLAFARGHSEAASSIHDAVLAALPAETPGEFAAIVTRDWPWLLAVDQVVFGWARHGRAIVAAGGAQRSIEAKLIARMADRPEEVSLRTVDRGHPLFGAQAGAIRSEALICLSAPGGSGLLVLGDRGAIAEETLTATRLLRFLGRAASAMLARWPLLEA</sequence>
<protein>
    <recommendedName>
        <fullName evidence="3">DUF484 family protein</fullName>
    </recommendedName>
</protein>
<keyword evidence="2" id="KW-1185">Reference proteome</keyword>
<dbReference type="Gene3D" id="3.30.450.40">
    <property type="match status" value="1"/>
</dbReference>
<name>A0ABX0TTQ0_9SPHN</name>
<gene>
    <name evidence="1" type="ORF">FHS31_000732</name>
</gene>
<evidence type="ECO:0000313" key="1">
    <source>
        <dbReference type="EMBL" id="NIJ07150.1"/>
    </source>
</evidence>
<dbReference type="Proteomes" id="UP000727456">
    <property type="component" value="Unassembled WGS sequence"/>
</dbReference>
<evidence type="ECO:0000313" key="2">
    <source>
        <dbReference type="Proteomes" id="UP000727456"/>
    </source>
</evidence>
<accession>A0ABX0TTQ0</accession>
<evidence type="ECO:0008006" key="3">
    <source>
        <dbReference type="Google" id="ProtNLM"/>
    </source>
</evidence>
<reference evidence="1 2" key="1">
    <citation type="submission" date="2020-03" db="EMBL/GenBank/DDBJ databases">
        <title>Genomic Encyclopedia of Type Strains, Phase III (KMG-III): the genomes of soil and plant-associated and newly described type strains.</title>
        <authorList>
            <person name="Whitman W."/>
        </authorList>
    </citation>
    <scope>NUCLEOTIDE SEQUENCE [LARGE SCALE GENOMIC DNA]</scope>
    <source>
        <strain evidence="1 2">CECT 8804</strain>
    </source>
</reference>
<comment type="caution">
    <text evidence="1">The sequence shown here is derived from an EMBL/GenBank/DDBJ whole genome shotgun (WGS) entry which is preliminary data.</text>
</comment>
<dbReference type="EMBL" id="JAAOZC010000001">
    <property type="protein sequence ID" value="NIJ07150.1"/>
    <property type="molecule type" value="Genomic_DNA"/>
</dbReference>
<proteinExistence type="predicted"/>
<dbReference type="RefSeq" id="WP_167071956.1">
    <property type="nucleotide sequence ID" value="NZ_JAAOZC010000001.1"/>
</dbReference>